<dbReference type="InterPro" id="IPR013324">
    <property type="entry name" value="RNA_pol_sigma_r3/r4-like"/>
</dbReference>
<dbReference type="SUPFAM" id="SSF88946">
    <property type="entry name" value="Sigma2 domain of RNA polymerase sigma factors"/>
    <property type="match status" value="1"/>
</dbReference>
<dbReference type="OrthoDB" id="656273at2"/>
<comment type="similarity">
    <text evidence="1">Belongs to the sigma-70 factor family. ECF subfamily.</text>
</comment>
<dbReference type="InterPro" id="IPR000792">
    <property type="entry name" value="Tscrpt_reg_LuxR_C"/>
</dbReference>
<dbReference type="InterPro" id="IPR013249">
    <property type="entry name" value="RNA_pol_sigma70_r4_t2"/>
</dbReference>
<reference evidence="6 7" key="1">
    <citation type="submission" date="2016-10" db="EMBL/GenBank/DDBJ databases">
        <authorList>
            <person name="de Groot N.N."/>
        </authorList>
    </citation>
    <scope>NUCLEOTIDE SEQUENCE [LARGE SCALE GENOMIC DNA]</scope>
    <source>
        <strain evidence="6 7">DSM 28286</strain>
    </source>
</reference>
<evidence type="ECO:0000256" key="4">
    <source>
        <dbReference type="ARBA" id="ARBA00023163"/>
    </source>
</evidence>
<dbReference type="InterPro" id="IPR039425">
    <property type="entry name" value="RNA_pol_sigma-70-like"/>
</dbReference>
<dbReference type="PANTHER" id="PTHR43133">
    <property type="entry name" value="RNA POLYMERASE ECF-TYPE SIGMA FACTO"/>
    <property type="match status" value="1"/>
</dbReference>
<accession>A0A1I5XG54</accession>
<gene>
    <name evidence="6" type="ORF">SAMN05444277_108162</name>
</gene>
<keyword evidence="3" id="KW-0731">Sigma factor</keyword>
<dbReference type="Gene3D" id="1.10.1740.10">
    <property type="match status" value="1"/>
</dbReference>
<keyword evidence="7" id="KW-1185">Reference proteome</keyword>
<evidence type="ECO:0000313" key="6">
    <source>
        <dbReference type="EMBL" id="SFQ30904.1"/>
    </source>
</evidence>
<feature type="domain" description="HTH luxR-type" evidence="5">
    <location>
        <begin position="120"/>
        <end position="188"/>
    </location>
</feature>
<dbReference type="NCBIfam" id="TIGR02985">
    <property type="entry name" value="Sig70_bacteroi1"/>
    <property type="match status" value="1"/>
</dbReference>
<dbReference type="GO" id="GO:0016987">
    <property type="term" value="F:sigma factor activity"/>
    <property type="evidence" value="ECO:0007669"/>
    <property type="project" value="UniProtKB-KW"/>
</dbReference>
<dbReference type="Gene3D" id="1.10.10.10">
    <property type="entry name" value="Winged helix-like DNA-binding domain superfamily/Winged helix DNA-binding domain"/>
    <property type="match status" value="1"/>
</dbReference>
<sequence length="188" mass="21635">MLYKSNSGFNSTKMLSFKTSFEAYYPSLCFFANRIINNEEAAADITEDVFIKLWEKKPNFSKYKNIKAILYIAVKNACLNYIQQQKRNTAKQHAFAYFAQYESEDFILNEIVRAEVLREVYAALQQLPPEQRRVMHLLFKEGLDSKQVAEELNISIHTVKKHKLNGIKALKKKLGVSGLVVIAVLAHL</sequence>
<evidence type="ECO:0000256" key="2">
    <source>
        <dbReference type="ARBA" id="ARBA00023015"/>
    </source>
</evidence>
<dbReference type="EMBL" id="FOXQ01000008">
    <property type="protein sequence ID" value="SFQ30904.1"/>
    <property type="molecule type" value="Genomic_DNA"/>
</dbReference>
<dbReference type="SMART" id="SM00421">
    <property type="entry name" value="HTH_LUXR"/>
    <property type="match status" value="1"/>
</dbReference>
<dbReference type="STRING" id="1465490.SAMN05444277_108162"/>
<dbReference type="SUPFAM" id="SSF88659">
    <property type="entry name" value="Sigma3 and sigma4 domains of RNA polymerase sigma factors"/>
    <property type="match status" value="1"/>
</dbReference>
<name>A0A1I5XG54_9BACT</name>
<dbReference type="InterPro" id="IPR014327">
    <property type="entry name" value="RNA_pol_sigma70_bacteroid"/>
</dbReference>
<dbReference type="InterPro" id="IPR014284">
    <property type="entry name" value="RNA_pol_sigma-70_dom"/>
</dbReference>
<evidence type="ECO:0000313" key="7">
    <source>
        <dbReference type="Proteomes" id="UP000199031"/>
    </source>
</evidence>
<proteinExistence type="inferred from homology"/>
<keyword evidence="4" id="KW-0804">Transcription</keyword>
<dbReference type="AlphaFoldDB" id="A0A1I5XG54"/>
<evidence type="ECO:0000256" key="1">
    <source>
        <dbReference type="ARBA" id="ARBA00010641"/>
    </source>
</evidence>
<dbReference type="GO" id="GO:0003677">
    <property type="term" value="F:DNA binding"/>
    <property type="evidence" value="ECO:0007669"/>
    <property type="project" value="InterPro"/>
</dbReference>
<dbReference type="Pfam" id="PF08281">
    <property type="entry name" value="Sigma70_r4_2"/>
    <property type="match status" value="1"/>
</dbReference>
<dbReference type="PROSITE" id="PS50043">
    <property type="entry name" value="HTH_LUXR_2"/>
    <property type="match status" value="1"/>
</dbReference>
<dbReference type="InterPro" id="IPR013325">
    <property type="entry name" value="RNA_pol_sigma_r2"/>
</dbReference>
<protein>
    <submittedName>
        <fullName evidence="6">RNA polymerase sigma-70 factor, ECF subfamily</fullName>
    </submittedName>
</protein>
<evidence type="ECO:0000259" key="5">
    <source>
        <dbReference type="PROSITE" id="PS50043"/>
    </source>
</evidence>
<dbReference type="InterPro" id="IPR036388">
    <property type="entry name" value="WH-like_DNA-bd_sf"/>
</dbReference>
<dbReference type="Pfam" id="PF04542">
    <property type="entry name" value="Sigma70_r2"/>
    <property type="match status" value="1"/>
</dbReference>
<keyword evidence="2" id="KW-0805">Transcription regulation</keyword>
<dbReference type="GO" id="GO:0006352">
    <property type="term" value="P:DNA-templated transcription initiation"/>
    <property type="evidence" value="ECO:0007669"/>
    <property type="project" value="InterPro"/>
</dbReference>
<dbReference type="InterPro" id="IPR007627">
    <property type="entry name" value="RNA_pol_sigma70_r2"/>
</dbReference>
<dbReference type="PANTHER" id="PTHR43133:SF46">
    <property type="entry name" value="RNA POLYMERASE SIGMA-70 FACTOR ECF SUBFAMILY"/>
    <property type="match status" value="1"/>
</dbReference>
<evidence type="ECO:0000256" key="3">
    <source>
        <dbReference type="ARBA" id="ARBA00023082"/>
    </source>
</evidence>
<organism evidence="6 7">
    <name type="scientific">Parafilimonas terrae</name>
    <dbReference type="NCBI Taxonomy" id="1465490"/>
    <lineage>
        <taxon>Bacteria</taxon>
        <taxon>Pseudomonadati</taxon>
        <taxon>Bacteroidota</taxon>
        <taxon>Chitinophagia</taxon>
        <taxon>Chitinophagales</taxon>
        <taxon>Chitinophagaceae</taxon>
        <taxon>Parafilimonas</taxon>
    </lineage>
</organism>
<dbReference type="Proteomes" id="UP000199031">
    <property type="component" value="Unassembled WGS sequence"/>
</dbReference>
<dbReference type="NCBIfam" id="TIGR02937">
    <property type="entry name" value="sigma70-ECF"/>
    <property type="match status" value="1"/>
</dbReference>